<dbReference type="Proteomes" id="UP000515121">
    <property type="component" value="Unplaced"/>
</dbReference>
<protein>
    <submittedName>
        <fullName evidence="2 3">Uncharacterized protein LOC111309961</fullName>
    </submittedName>
</protein>
<keyword evidence="1" id="KW-1185">Reference proteome</keyword>
<dbReference type="RefSeq" id="XP_022764732.1">
    <property type="nucleotide sequence ID" value="XM_022908997.1"/>
</dbReference>
<name>A0A6P6AIL9_DURZI</name>
<dbReference type="GeneID" id="111309961"/>
<organism evidence="1 2">
    <name type="scientific">Durio zibethinus</name>
    <name type="common">Durian</name>
    <dbReference type="NCBI Taxonomy" id="66656"/>
    <lineage>
        <taxon>Eukaryota</taxon>
        <taxon>Viridiplantae</taxon>
        <taxon>Streptophyta</taxon>
        <taxon>Embryophyta</taxon>
        <taxon>Tracheophyta</taxon>
        <taxon>Spermatophyta</taxon>
        <taxon>Magnoliopsida</taxon>
        <taxon>eudicotyledons</taxon>
        <taxon>Gunneridae</taxon>
        <taxon>Pentapetalae</taxon>
        <taxon>rosids</taxon>
        <taxon>malvids</taxon>
        <taxon>Malvales</taxon>
        <taxon>Malvaceae</taxon>
        <taxon>Helicteroideae</taxon>
        <taxon>Durio</taxon>
    </lineage>
</organism>
<gene>
    <name evidence="2 3" type="primary">LOC111309961</name>
</gene>
<reference evidence="2 3" key="1">
    <citation type="submission" date="2025-04" db="UniProtKB">
        <authorList>
            <consortium name="RefSeq"/>
        </authorList>
    </citation>
    <scope>IDENTIFICATION</scope>
    <source>
        <tissue evidence="2 3">Fruit stalk</tissue>
    </source>
</reference>
<dbReference type="AlphaFoldDB" id="A0A6P6AIL9"/>
<evidence type="ECO:0000313" key="1">
    <source>
        <dbReference type="Proteomes" id="UP000515121"/>
    </source>
</evidence>
<accession>A0A6P6AIL9</accession>
<evidence type="ECO:0000313" key="3">
    <source>
        <dbReference type="RefSeq" id="XP_022764733.1"/>
    </source>
</evidence>
<evidence type="ECO:0000313" key="2">
    <source>
        <dbReference type="RefSeq" id="XP_022764732.1"/>
    </source>
</evidence>
<dbReference type="RefSeq" id="XP_022764733.1">
    <property type="nucleotide sequence ID" value="XM_022908998.1"/>
</dbReference>
<proteinExistence type="predicted"/>
<sequence>MNQWLCGYFRYQLSSYLVKILWKKCISIGSQDGQNSCILKLSQDATTGKFSWQHYRTDFIVVLGLLHIRTLEATFNLPGYNSLYVWALVDLLTLSPKTSEDVGETWPVWKTSLLDTRIVYGCL</sequence>
<dbReference type="KEGG" id="dzi:111309961"/>